<organism evidence="1 2">
    <name type="scientific">Penicillium roqueforti (strain FM164)</name>
    <dbReference type="NCBI Taxonomy" id="1365484"/>
    <lineage>
        <taxon>Eukaryota</taxon>
        <taxon>Fungi</taxon>
        <taxon>Dikarya</taxon>
        <taxon>Ascomycota</taxon>
        <taxon>Pezizomycotina</taxon>
        <taxon>Eurotiomycetes</taxon>
        <taxon>Eurotiomycetidae</taxon>
        <taxon>Eurotiales</taxon>
        <taxon>Aspergillaceae</taxon>
        <taxon>Penicillium</taxon>
    </lineage>
</organism>
<evidence type="ECO:0000313" key="2">
    <source>
        <dbReference type="Proteomes" id="UP000030686"/>
    </source>
</evidence>
<gene>
    <name evidence="1" type="ORF">PROQFM164_S02g002741</name>
</gene>
<dbReference type="EMBL" id="HG792016">
    <property type="protein sequence ID" value="CDM32590.1"/>
    <property type="molecule type" value="Genomic_DNA"/>
</dbReference>
<sequence>MYILNNIRWTEALSLCEEKSTIFCIDSIELIKRKGSRLGRAIPLLCPLRCEETRSST</sequence>
<protein>
    <submittedName>
        <fullName evidence="1">Genomic scaffold, ProqFM164S02</fullName>
    </submittedName>
</protein>
<accession>W6Q884</accession>
<dbReference type="AlphaFoldDB" id="W6Q884"/>
<proteinExistence type="predicted"/>
<keyword evidence="2" id="KW-1185">Reference proteome</keyword>
<reference evidence="1" key="1">
    <citation type="journal article" date="2014" name="Nat. Commun.">
        <title>Multiple recent horizontal transfers of a large genomic region in cheese making fungi.</title>
        <authorList>
            <person name="Cheeseman K."/>
            <person name="Ropars J."/>
            <person name="Renault P."/>
            <person name="Dupont J."/>
            <person name="Gouzy J."/>
            <person name="Branca A."/>
            <person name="Abraham A.L."/>
            <person name="Ceppi M."/>
            <person name="Conseiller E."/>
            <person name="Debuchy R."/>
            <person name="Malagnac F."/>
            <person name="Goarin A."/>
            <person name="Silar P."/>
            <person name="Lacoste S."/>
            <person name="Sallet E."/>
            <person name="Bensimon A."/>
            <person name="Giraud T."/>
            <person name="Brygoo Y."/>
        </authorList>
    </citation>
    <scope>NUCLEOTIDE SEQUENCE [LARGE SCALE GENOMIC DNA]</scope>
    <source>
        <strain evidence="1">FM164</strain>
    </source>
</reference>
<name>W6Q884_PENRF</name>
<dbReference type="Proteomes" id="UP000030686">
    <property type="component" value="Unassembled WGS sequence"/>
</dbReference>
<evidence type="ECO:0000313" key="1">
    <source>
        <dbReference type="EMBL" id="CDM32590.1"/>
    </source>
</evidence>